<dbReference type="GO" id="GO:0005737">
    <property type="term" value="C:cytoplasm"/>
    <property type="evidence" value="ECO:0007669"/>
    <property type="project" value="TreeGrafter"/>
</dbReference>
<dbReference type="InterPro" id="IPR000719">
    <property type="entry name" value="Prot_kinase_dom"/>
</dbReference>
<dbReference type="PANTHER" id="PTHR44167:SF24">
    <property type="entry name" value="SERINE_THREONINE-PROTEIN KINASE CHK2"/>
    <property type="match status" value="1"/>
</dbReference>
<feature type="region of interest" description="Disordered" evidence="1">
    <location>
        <begin position="522"/>
        <end position="628"/>
    </location>
</feature>
<dbReference type="PROSITE" id="PS50011">
    <property type="entry name" value="PROTEIN_KINASE_DOM"/>
    <property type="match status" value="1"/>
</dbReference>
<evidence type="ECO:0000313" key="3">
    <source>
        <dbReference type="EMBL" id="CAF9919808.1"/>
    </source>
</evidence>
<evidence type="ECO:0000259" key="2">
    <source>
        <dbReference type="PROSITE" id="PS50011"/>
    </source>
</evidence>
<dbReference type="GO" id="GO:0005524">
    <property type="term" value="F:ATP binding"/>
    <property type="evidence" value="ECO:0007669"/>
    <property type="project" value="InterPro"/>
</dbReference>
<dbReference type="OrthoDB" id="10252171at2759"/>
<dbReference type="SMART" id="SM00220">
    <property type="entry name" value="S_TKc"/>
    <property type="match status" value="1"/>
</dbReference>
<gene>
    <name evidence="3" type="ORF">ALECFALPRED_001307</name>
</gene>
<accession>A0A8H3IIB1</accession>
<proteinExistence type="predicted"/>
<reference evidence="3" key="1">
    <citation type="submission" date="2021-03" db="EMBL/GenBank/DDBJ databases">
        <authorList>
            <person name="Tagirdzhanova G."/>
        </authorList>
    </citation>
    <scope>NUCLEOTIDE SEQUENCE</scope>
</reference>
<feature type="compositionally biased region" description="Polar residues" evidence="1">
    <location>
        <begin position="603"/>
        <end position="620"/>
    </location>
</feature>
<evidence type="ECO:0000313" key="4">
    <source>
        <dbReference type="Proteomes" id="UP000664203"/>
    </source>
</evidence>
<dbReference type="SUPFAM" id="SSF56112">
    <property type="entry name" value="Protein kinase-like (PK-like)"/>
    <property type="match status" value="1"/>
</dbReference>
<protein>
    <recommendedName>
        <fullName evidence="2">Protein kinase domain-containing protein</fullName>
    </recommendedName>
</protein>
<dbReference type="InterPro" id="IPR011009">
    <property type="entry name" value="Kinase-like_dom_sf"/>
</dbReference>
<organism evidence="3 4">
    <name type="scientific">Alectoria fallacina</name>
    <dbReference type="NCBI Taxonomy" id="1903189"/>
    <lineage>
        <taxon>Eukaryota</taxon>
        <taxon>Fungi</taxon>
        <taxon>Dikarya</taxon>
        <taxon>Ascomycota</taxon>
        <taxon>Pezizomycotina</taxon>
        <taxon>Lecanoromycetes</taxon>
        <taxon>OSLEUM clade</taxon>
        <taxon>Lecanoromycetidae</taxon>
        <taxon>Lecanorales</taxon>
        <taxon>Lecanorineae</taxon>
        <taxon>Parmeliaceae</taxon>
        <taxon>Alectoria</taxon>
    </lineage>
</organism>
<dbReference type="Proteomes" id="UP000664203">
    <property type="component" value="Unassembled WGS sequence"/>
</dbReference>
<evidence type="ECO:0000256" key="1">
    <source>
        <dbReference type="SAM" id="MobiDB-lite"/>
    </source>
</evidence>
<dbReference type="Pfam" id="PF00069">
    <property type="entry name" value="Pkinase"/>
    <property type="match status" value="1"/>
</dbReference>
<dbReference type="AlphaFoldDB" id="A0A8H3IIB1"/>
<dbReference type="GO" id="GO:0044773">
    <property type="term" value="P:mitotic DNA damage checkpoint signaling"/>
    <property type="evidence" value="ECO:0007669"/>
    <property type="project" value="TreeGrafter"/>
</dbReference>
<feature type="compositionally biased region" description="Polar residues" evidence="1">
    <location>
        <begin position="577"/>
        <end position="594"/>
    </location>
</feature>
<keyword evidence="4" id="KW-1185">Reference proteome</keyword>
<feature type="compositionally biased region" description="Polar residues" evidence="1">
    <location>
        <begin position="527"/>
        <end position="538"/>
    </location>
</feature>
<comment type="caution">
    <text evidence="3">The sequence shown here is derived from an EMBL/GenBank/DDBJ whole genome shotgun (WGS) entry which is preliminary data.</text>
</comment>
<dbReference type="PANTHER" id="PTHR44167">
    <property type="entry name" value="OVARIAN-SPECIFIC SERINE/THREONINE-PROTEIN KINASE LOK-RELATED"/>
    <property type="match status" value="1"/>
</dbReference>
<dbReference type="GO" id="GO:0004674">
    <property type="term" value="F:protein serine/threonine kinase activity"/>
    <property type="evidence" value="ECO:0007669"/>
    <property type="project" value="TreeGrafter"/>
</dbReference>
<dbReference type="GO" id="GO:0005634">
    <property type="term" value="C:nucleus"/>
    <property type="evidence" value="ECO:0007669"/>
    <property type="project" value="TreeGrafter"/>
</dbReference>
<feature type="domain" description="Protein kinase" evidence="2">
    <location>
        <begin position="214"/>
        <end position="512"/>
    </location>
</feature>
<dbReference type="Gene3D" id="1.10.510.10">
    <property type="entry name" value="Transferase(Phosphotransferase) domain 1"/>
    <property type="match status" value="1"/>
</dbReference>
<name>A0A8H3IIB1_9LECA</name>
<dbReference type="EMBL" id="CAJPDR010000128">
    <property type="protein sequence ID" value="CAF9919808.1"/>
    <property type="molecule type" value="Genomic_DNA"/>
</dbReference>
<feature type="compositionally biased region" description="Polar residues" evidence="1">
    <location>
        <begin position="560"/>
        <end position="570"/>
    </location>
</feature>
<sequence length="628" mass="70644">MPLFDLGSLLVLVEPDGDVARAVFQFPENAKRRRFGLGRDGLTNDNDHTLNEMGLKSRMIDGDTSVPVHIALSFDPSPKDVSKGFVFGSDPETCDVLLAKDKTSGISGNLFSINIDWRSGNPLITCLTPNDGSTCIRIRAGKLWYLYLQHAWEVLDPGVTTTIKISEDMKLVVHNPGRKNREPAYSSNLQSYFKKCQVAVPSMTNLKLYDPEPTPLLVSRGRGLTGMEYFTTSTIVGERVVLCEAKSYQKWTGDSKTFIIKRFRNVNDRWPKQAKTELRKLCVLRHVRLFYKIYLLSTSYFGANFAQQHIIPLQDIITDGPDGTDYIPVYLPEPLETLADRHIREPLTEIEAGDVLAQVFEGLKFLHTNGIVHGGLYPGNIKIKHSHPWPVKLSDIGLHPYVELDNSKERKLYASQSKQGRSRLVPVIDTWSAGVVGLSLLRSGGLPPRSTHWAYKQHSWTTFLVERATAFHANEKPRPNGKKDAALFLTRVLKFEYSERLTAEECLQDPWIQLRRLPYDREDSQNTDDSFYSFQTGSIYEDAKEDQGSNEDIDTEEPRTCTSKGKQPQTSRDRSAVPSSSQHRQGSATPQNRRYSGALPQASRYTSVEPSDSVSRQGSIAPSGFRKS</sequence>